<feature type="binding site" evidence="3">
    <location>
        <position position="269"/>
    </location>
    <ligand>
        <name>Mg(2+)</name>
        <dbReference type="ChEBI" id="CHEBI:18420"/>
    </ligand>
</feature>
<dbReference type="InterPro" id="IPR013708">
    <property type="entry name" value="Shikimate_DH-bd_N"/>
</dbReference>
<sequence length="421" mass="46040">MEYGLIGARLGHSFSKPIHEALNPGASYELHPLPEEEQARAFLSDRQFSGINVTIPYKRLVMEYCDEIAPAAKAIGAVNTVTNRNGRLCGYNTDYDGFLEMASSAGIDFEGRRVLILGTGGTARTVHAAVTEKGAAHVHHASHSGTHGALTYEQAVQQGGSFDILVNTTPVGMYPDCDAAPVDLKDFPYLCGVLDVVYNPLKTELLCAAKERGIPHAGGLRMLVAQAFYAQQYFQQKTLDRARMDEIYRRLVADRANLVLVGMPSSGKSTVGRLCAALLNKKFVDADEVLEQRAGKPISEILRPGEETAFRDLEEQVTADLAKEGGCVIATGGGVVLREQNVRRLRRGGAVIWLDRPLEALEHGGSRPLSATPEALKEQWRVRRPLYEAAAHAAVKNNASAQETAQKIKEIFHEVLNREWP</sequence>
<comment type="cofactor">
    <cofactor evidence="3">
        <name>Mg(2+)</name>
        <dbReference type="ChEBI" id="CHEBI:18420"/>
    </cofactor>
    <text evidence="3">Binds 1 Mg(2+) ion per subunit.</text>
</comment>
<dbReference type="InterPro" id="IPR022893">
    <property type="entry name" value="Shikimate_DH_fam"/>
</dbReference>
<name>A0A9D2M2H9_9FIRM</name>
<dbReference type="SUPFAM" id="SSF53223">
    <property type="entry name" value="Aminoacid dehydrogenase-like, N-terminal domain"/>
    <property type="match status" value="1"/>
</dbReference>
<evidence type="ECO:0000256" key="3">
    <source>
        <dbReference type="HAMAP-Rule" id="MF_00109"/>
    </source>
</evidence>
<keyword evidence="3" id="KW-0963">Cytoplasm</keyword>
<feature type="binding site" evidence="3">
    <location>
        <position position="311"/>
    </location>
    <ligand>
        <name>substrate</name>
    </ligand>
</feature>
<protein>
    <recommendedName>
        <fullName evidence="3">Shikimate kinase</fullName>
        <shortName evidence="3">SK</shortName>
        <ecNumber evidence="3">2.7.1.71</ecNumber>
    </recommendedName>
</protein>
<dbReference type="InterPro" id="IPR027417">
    <property type="entry name" value="P-loop_NTPase"/>
</dbReference>
<keyword evidence="3" id="KW-0067">ATP-binding</keyword>
<dbReference type="Proteomes" id="UP000824209">
    <property type="component" value="Unassembled WGS sequence"/>
</dbReference>
<comment type="similarity">
    <text evidence="3">Belongs to the shikimate kinase family.</text>
</comment>
<dbReference type="InterPro" id="IPR031322">
    <property type="entry name" value="Shikimate/glucono_kinase"/>
</dbReference>
<dbReference type="GO" id="GO:0000287">
    <property type="term" value="F:magnesium ion binding"/>
    <property type="evidence" value="ECO:0007669"/>
    <property type="project" value="UniProtKB-UniRule"/>
</dbReference>
<dbReference type="Gene3D" id="3.40.50.720">
    <property type="entry name" value="NAD(P)-binding Rossmann-like Domain"/>
    <property type="match status" value="1"/>
</dbReference>
<dbReference type="GO" id="GO:0008652">
    <property type="term" value="P:amino acid biosynthetic process"/>
    <property type="evidence" value="ECO:0007669"/>
    <property type="project" value="UniProtKB-KW"/>
</dbReference>
<reference evidence="5" key="1">
    <citation type="journal article" date="2021" name="PeerJ">
        <title>Extensive microbial diversity within the chicken gut microbiome revealed by metagenomics and culture.</title>
        <authorList>
            <person name="Gilroy R."/>
            <person name="Ravi A."/>
            <person name="Getino M."/>
            <person name="Pursley I."/>
            <person name="Horton D.L."/>
            <person name="Alikhan N.F."/>
            <person name="Baker D."/>
            <person name="Gharbi K."/>
            <person name="Hall N."/>
            <person name="Watson M."/>
            <person name="Adriaenssens E.M."/>
            <person name="Foster-Nyarko E."/>
            <person name="Jarju S."/>
            <person name="Secka A."/>
            <person name="Antonio M."/>
            <person name="Oren A."/>
            <person name="Chaudhuri R.R."/>
            <person name="La Ragione R."/>
            <person name="Hildebrand F."/>
            <person name="Pallen M.J."/>
        </authorList>
    </citation>
    <scope>NUCLEOTIDE SEQUENCE</scope>
    <source>
        <strain evidence="5">ChiBcec8-14828</strain>
    </source>
</reference>
<dbReference type="HAMAP" id="MF_00109">
    <property type="entry name" value="Shikimate_kinase"/>
    <property type="match status" value="1"/>
</dbReference>
<organism evidence="5 6">
    <name type="scientific">Candidatus Ruthenibacterium avium</name>
    <dbReference type="NCBI Taxonomy" id="2838751"/>
    <lineage>
        <taxon>Bacteria</taxon>
        <taxon>Bacillati</taxon>
        <taxon>Bacillota</taxon>
        <taxon>Clostridia</taxon>
        <taxon>Eubacteriales</taxon>
        <taxon>Oscillospiraceae</taxon>
        <taxon>Ruthenibacterium</taxon>
    </lineage>
</organism>
<evidence type="ECO:0000256" key="2">
    <source>
        <dbReference type="ARBA" id="ARBA00023141"/>
    </source>
</evidence>
<dbReference type="PANTHER" id="PTHR21089">
    <property type="entry name" value="SHIKIMATE DEHYDROGENASE"/>
    <property type="match status" value="1"/>
</dbReference>
<dbReference type="GO" id="GO:0004764">
    <property type="term" value="F:shikimate 3-dehydrogenase (NADP+) activity"/>
    <property type="evidence" value="ECO:0007669"/>
    <property type="project" value="InterPro"/>
</dbReference>
<dbReference type="EC" id="2.7.1.71" evidence="3"/>
<comment type="catalytic activity">
    <reaction evidence="3">
        <text>shikimate + ATP = 3-phosphoshikimate + ADP + H(+)</text>
        <dbReference type="Rhea" id="RHEA:13121"/>
        <dbReference type="ChEBI" id="CHEBI:15378"/>
        <dbReference type="ChEBI" id="CHEBI:30616"/>
        <dbReference type="ChEBI" id="CHEBI:36208"/>
        <dbReference type="ChEBI" id="CHEBI:145989"/>
        <dbReference type="ChEBI" id="CHEBI:456216"/>
        <dbReference type="EC" id="2.7.1.71"/>
    </reaction>
</comment>
<gene>
    <name evidence="3" type="primary">aroK</name>
    <name evidence="5" type="ORF">H9943_04805</name>
</gene>
<dbReference type="GO" id="GO:0004765">
    <property type="term" value="F:shikimate kinase activity"/>
    <property type="evidence" value="ECO:0007669"/>
    <property type="project" value="UniProtKB-UniRule"/>
</dbReference>
<dbReference type="GO" id="GO:0009423">
    <property type="term" value="P:chorismate biosynthetic process"/>
    <property type="evidence" value="ECO:0007669"/>
    <property type="project" value="UniProtKB-UniRule"/>
</dbReference>
<dbReference type="GO" id="GO:0005524">
    <property type="term" value="F:ATP binding"/>
    <property type="evidence" value="ECO:0007669"/>
    <property type="project" value="UniProtKB-UniRule"/>
</dbReference>
<dbReference type="Pfam" id="PF01202">
    <property type="entry name" value="SKI"/>
    <property type="match status" value="1"/>
</dbReference>
<feature type="binding site" evidence="3">
    <location>
        <position position="287"/>
    </location>
    <ligand>
        <name>substrate</name>
    </ligand>
</feature>
<keyword evidence="3" id="KW-0479">Metal-binding</keyword>
<comment type="subunit">
    <text evidence="3">Monomer.</text>
</comment>
<comment type="caution">
    <text evidence="5">The sequence shown here is derived from an EMBL/GenBank/DDBJ whole genome shotgun (WGS) entry which is preliminary data.</text>
</comment>
<evidence type="ECO:0000313" key="5">
    <source>
        <dbReference type="EMBL" id="HJB39700.1"/>
    </source>
</evidence>
<dbReference type="GO" id="GO:0019632">
    <property type="term" value="P:shikimate metabolic process"/>
    <property type="evidence" value="ECO:0007669"/>
    <property type="project" value="TreeGrafter"/>
</dbReference>
<comment type="subcellular location">
    <subcellularLocation>
        <location evidence="3">Cytoplasm</location>
    </subcellularLocation>
</comment>
<feature type="binding site" evidence="3">
    <location>
        <begin position="265"/>
        <end position="270"/>
    </location>
    <ligand>
        <name>ATP</name>
        <dbReference type="ChEBI" id="CHEBI:30616"/>
    </ligand>
</feature>
<dbReference type="Gene3D" id="3.40.50.300">
    <property type="entry name" value="P-loop containing nucleotide triphosphate hydrolases"/>
    <property type="match status" value="1"/>
</dbReference>
<keyword evidence="3" id="KW-0418">Kinase</keyword>
<dbReference type="CDD" id="cd00464">
    <property type="entry name" value="SK"/>
    <property type="match status" value="1"/>
</dbReference>
<dbReference type="InterPro" id="IPR000623">
    <property type="entry name" value="Shikimate_kinase/TSH1"/>
</dbReference>
<keyword evidence="3" id="KW-0547">Nucleotide-binding</keyword>
<dbReference type="InterPro" id="IPR036291">
    <property type="entry name" value="NAD(P)-bd_dom_sf"/>
</dbReference>
<dbReference type="EMBL" id="DWYA01000048">
    <property type="protein sequence ID" value="HJB39700.1"/>
    <property type="molecule type" value="Genomic_DNA"/>
</dbReference>
<evidence type="ECO:0000259" key="4">
    <source>
        <dbReference type="Pfam" id="PF08501"/>
    </source>
</evidence>
<evidence type="ECO:0000313" key="6">
    <source>
        <dbReference type="Proteomes" id="UP000824209"/>
    </source>
</evidence>
<accession>A0A9D2M2H9</accession>
<comment type="function">
    <text evidence="3">Catalyzes the specific phosphorylation of the 3-hydroxyl group of shikimic acid using ATP as a cosubstrate.</text>
</comment>
<dbReference type="Gene3D" id="3.40.50.10860">
    <property type="entry name" value="Leucine Dehydrogenase, chain A, domain 1"/>
    <property type="match status" value="1"/>
</dbReference>
<feature type="binding site" evidence="3">
    <location>
        <position position="383"/>
    </location>
    <ligand>
        <name>substrate</name>
    </ligand>
</feature>
<comment type="pathway">
    <text evidence="1">Metabolic intermediate biosynthesis; chorismate biosynthesis; chorismate from D-erythrose 4-phosphate and phosphoenolpyruvate: step 4/7.</text>
</comment>
<keyword evidence="3" id="KW-0460">Magnesium</keyword>
<evidence type="ECO:0000256" key="1">
    <source>
        <dbReference type="ARBA" id="ARBA00004871"/>
    </source>
</evidence>
<dbReference type="CDD" id="cd01065">
    <property type="entry name" value="NAD_bind_Shikimate_DH"/>
    <property type="match status" value="1"/>
</dbReference>
<feature type="binding site" evidence="3">
    <location>
        <position position="367"/>
    </location>
    <ligand>
        <name>ATP</name>
        <dbReference type="ChEBI" id="CHEBI:30616"/>
    </ligand>
</feature>
<reference evidence="5" key="2">
    <citation type="submission" date="2021-04" db="EMBL/GenBank/DDBJ databases">
        <authorList>
            <person name="Gilroy R."/>
        </authorList>
    </citation>
    <scope>NUCLEOTIDE SEQUENCE</scope>
    <source>
        <strain evidence="5">ChiBcec8-14828</strain>
    </source>
</reference>
<dbReference type="InterPro" id="IPR046346">
    <property type="entry name" value="Aminoacid_DH-like_N_sf"/>
</dbReference>
<dbReference type="PANTHER" id="PTHR21089:SF1">
    <property type="entry name" value="BIFUNCTIONAL 3-DEHYDROQUINATE DEHYDRATASE_SHIKIMATE DEHYDROGENASE, CHLOROPLASTIC"/>
    <property type="match status" value="1"/>
</dbReference>
<dbReference type="GO" id="GO:0009073">
    <property type="term" value="P:aromatic amino acid family biosynthetic process"/>
    <property type="evidence" value="ECO:0007669"/>
    <property type="project" value="UniProtKB-KW"/>
</dbReference>
<dbReference type="SUPFAM" id="SSF51735">
    <property type="entry name" value="NAD(P)-binding Rossmann-fold domains"/>
    <property type="match status" value="1"/>
</dbReference>
<dbReference type="Pfam" id="PF08501">
    <property type="entry name" value="Shikimate_dh_N"/>
    <property type="match status" value="1"/>
</dbReference>
<dbReference type="AlphaFoldDB" id="A0A9D2M2H9"/>
<comment type="pathway">
    <text evidence="3">Metabolic intermediate biosynthesis; chorismate biosynthesis; chorismate from D-erythrose 4-phosphate and phosphoenolpyruvate: step 5/7.</text>
</comment>
<feature type="binding site" evidence="3">
    <location>
        <position position="333"/>
    </location>
    <ligand>
        <name>substrate</name>
    </ligand>
</feature>
<keyword evidence="3" id="KW-0808">Transferase</keyword>
<proteinExistence type="inferred from homology"/>
<keyword evidence="2 3" id="KW-0057">Aromatic amino acid biosynthesis</keyword>
<feature type="domain" description="Shikimate dehydrogenase substrate binding N-terminal" evidence="4">
    <location>
        <begin position="5"/>
        <end position="81"/>
    </location>
</feature>
<keyword evidence="3" id="KW-0028">Amino-acid biosynthesis</keyword>
<dbReference type="SUPFAM" id="SSF52540">
    <property type="entry name" value="P-loop containing nucleoside triphosphate hydrolases"/>
    <property type="match status" value="1"/>
</dbReference>
<comment type="caution">
    <text evidence="3">Lacks conserved residue(s) required for the propagation of feature annotation.</text>
</comment>
<dbReference type="GO" id="GO:0005737">
    <property type="term" value="C:cytoplasm"/>
    <property type="evidence" value="ECO:0007669"/>
    <property type="project" value="UniProtKB-SubCell"/>
</dbReference>
<dbReference type="PRINTS" id="PR01100">
    <property type="entry name" value="SHIKIMTKNASE"/>
</dbReference>